<dbReference type="EMBL" id="JAEUBE010000199">
    <property type="protein sequence ID" value="KAH3666831.1"/>
    <property type="molecule type" value="Genomic_DNA"/>
</dbReference>
<dbReference type="Proteomes" id="UP000769157">
    <property type="component" value="Unassembled WGS sequence"/>
</dbReference>
<evidence type="ECO:0000313" key="3">
    <source>
        <dbReference type="Proteomes" id="UP000769157"/>
    </source>
</evidence>
<evidence type="ECO:0000313" key="2">
    <source>
        <dbReference type="EMBL" id="KAH3666831.1"/>
    </source>
</evidence>
<accession>A0A9P8T6C5</accession>
<proteinExistence type="predicted"/>
<dbReference type="GeneID" id="70235247"/>
<dbReference type="AlphaFoldDB" id="A0A9P8T6C5"/>
<evidence type="ECO:0000256" key="1">
    <source>
        <dbReference type="SAM" id="MobiDB-lite"/>
    </source>
</evidence>
<sequence length="283" mass="30848">MISDQAKSEHTNGEQVHGKQLASKGQFGKQFGVVLETGSKVPVQWVEHHKEDGQLQLLGVEVNVFSNVPIRVHELINEFHSYSANCNGLVTKKGGQHCVILYGVPLNTLLESTQSLFLLADLLLLVEPVHRSPVLRDSAAVSNAGDPRGDRRLPRTADLAGVCFLAQSLHPIVLIKHLVGVVLEVAQVGDQQGVLQRNKVAGLVVKHVDRPPRIHPYSSGLAGGRVFVRGVGAHDGKWHGLGQISVEFDGFLVGSLVVVEKVLVEVEDRQLEPLDVFHDEFLV</sequence>
<comment type="caution">
    <text evidence="2">The sequence shown here is derived from an EMBL/GenBank/DDBJ whole genome shotgun (WGS) entry which is preliminary data.</text>
</comment>
<protein>
    <submittedName>
        <fullName evidence="2">Uncharacterized protein</fullName>
    </submittedName>
</protein>
<feature type="region of interest" description="Disordered" evidence="1">
    <location>
        <begin position="1"/>
        <end position="22"/>
    </location>
</feature>
<dbReference type="RefSeq" id="XP_046061787.1">
    <property type="nucleotide sequence ID" value="XM_046204242.1"/>
</dbReference>
<reference evidence="2" key="2">
    <citation type="submission" date="2021-01" db="EMBL/GenBank/DDBJ databases">
        <authorList>
            <person name="Schikora-Tamarit M.A."/>
        </authorList>
    </citation>
    <scope>NUCLEOTIDE SEQUENCE</scope>
    <source>
        <strain evidence="2">CBS6075</strain>
    </source>
</reference>
<reference evidence="2" key="1">
    <citation type="journal article" date="2021" name="Open Biol.">
        <title>Shared evolutionary footprints suggest mitochondrial oxidative damage underlies multiple complex I losses in fungi.</title>
        <authorList>
            <person name="Schikora-Tamarit M.A."/>
            <person name="Marcet-Houben M."/>
            <person name="Nosek J."/>
            <person name="Gabaldon T."/>
        </authorList>
    </citation>
    <scope>NUCLEOTIDE SEQUENCE</scope>
    <source>
        <strain evidence="2">CBS6075</strain>
    </source>
</reference>
<name>A0A9P8T6C5_9ASCO</name>
<feature type="compositionally biased region" description="Basic and acidic residues" evidence="1">
    <location>
        <begin position="1"/>
        <end position="12"/>
    </location>
</feature>
<gene>
    <name evidence="2" type="ORF">OGAPHI_003280</name>
</gene>
<organism evidence="2 3">
    <name type="scientific">Ogataea philodendri</name>
    <dbReference type="NCBI Taxonomy" id="1378263"/>
    <lineage>
        <taxon>Eukaryota</taxon>
        <taxon>Fungi</taxon>
        <taxon>Dikarya</taxon>
        <taxon>Ascomycota</taxon>
        <taxon>Saccharomycotina</taxon>
        <taxon>Pichiomycetes</taxon>
        <taxon>Pichiales</taxon>
        <taxon>Pichiaceae</taxon>
        <taxon>Ogataea</taxon>
    </lineage>
</organism>
<keyword evidence="3" id="KW-1185">Reference proteome</keyword>